<keyword evidence="3 9" id="KW-0812">Transmembrane</keyword>
<dbReference type="SUPFAM" id="SSF81321">
    <property type="entry name" value="Family A G protein-coupled receptor-like"/>
    <property type="match status" value="1"/>
</dbReference>
<keyword evidence="6 9" id="KW-0472">Membrane</keyword>
<dbReference type="STRING" id="77166.U4U510"/>
<feature type="domain" description="G-protein coupled receptors family 1 profile" evidence="10">
    <location>
        <begin position="65"/>
        <end position="95"/>
    </location>
</feature>
<dbReference type="Proteomes" id="UP000030742">
    <property type="component" value="Unassembled WGS sequence"/>
</dbReference>
<sequence>MQPSSNASFYISASASIRDNVSVLLSANTPTSYANMTPVLPSQNVFETQLITPLYILIFVLSVVGNMLVLFTLSKNKRMRTVTNVYLLNLLLEQS</sequence>
<organism evidence="11 12">
    <name type="scientific">Dendroctonus ponderosae</name>
    <name type="common">Mountain pine beetle</name>
    <dbReference type="NCBI Taxonomy" id="77166"/>
    <lineage>
        <taxon>Eukaryota</taxon>
        <taxon>Metazoa</taxon>
        <taxon>Ecdysozoa</taxon>
        <taxon>Arthropoda</taxon>
        <taxon>Hexapoda</taxon>
        <taxon>Insecta</taxon>
        <taxon>Pterygota</taxon>
        <taxon>Neoptera</taxon>
        <taxon>Endopterygota</taxon>
        <taxon>Coleoptera</taxon>
        <taxon>Polyphaga</taxon>
        <taxon>Cucujiformia</taxon>
        <taxon>Curculionidae</taxon>
        <taxon>Scolytinae</taxon>
        <taxon>Dendroctonus</taxon>
    </lineage>
</organism>
<evidence type="ECO:0000256" key="2">
    <source>
        <dbReference type="ARBA" id="ARBA00010663"/>
    </source>
</evidence>
<keyword evidence="4 9" id="KW-1133">Transmembrane helix</keyword>
<dbReference type="EMBL" id="KB632031">
    <property type="protein sequence ID" value="ERL88162.1"/>
    <property type="molecule type" value="Genomic_DNA"/>
</dbReference>
<dbReference type="InterPro" id="IPR000276">
    <property type="entry name" value="GPCR_Rhodpsn"/>
</dbReference>
<keyword evidence="7" id="KW-0675">Receptor</keyword>
<proteinExistence type="inferred from homology"/>
<evidence type="ECO:0000256" key="4">
    <source>
        <dbReference type="ARBA" id="ARBA00022989"/>
    </source>
</evidence>
<evidence type="ECO:0000256" key="7">
    <source>
        <dbReference type="ARBA" id="ARBA00023170"/>
    </source>
</evidence>
<evidence type="ECO:0000256" key="8">
    <source>
        <dbReference type="ARBA" id="ARBA00023224"/>
    </source>
</evidence>
<dbReference type="AlphaFoldDB" id="U4U510"/>
<dbReference type="PROSITE" id="PS50262">
    <property type="entry name" value="G_PROTEIN_RECEP_F1_2"/>
    <property type="match status" value="1"/>
</dbReference>
<evidence type="ECO:0000313" key="11">
    <source>
        <dbReference type="EMBL" id="ERL88162.1"/>
    </source>
</evidence>
<evidence type="ECO:0000256" key="9">
    <source>
        <dbReference type="SAM" id="Phobius"/>
    </source>
</evidence>
<feature type="transmembrane region" description="Helical" evidence="9">
    <location>
        <begin position="54"/>
        <end position="73"/>
    </location>
</feature>
<keyword evidence="5" id="KW-0297">G-protein coupled receptor</keyword>
<dbReference type="Gene3D" id="1.20.1070.10">
    <property type="entry name" value="Rhodopsin 7-helix transmembrane proteins"/>
    <property type="match status" value="1"/>
</dbReference>
<dbReference type="PRINTS" id="PR00237">
    <property type="entry name" value="GPCRRHODOPSN"/>
</dbReference>
<evidence type="ECO:0000256" key="5">
    <source>
        <dbReference type="ARBA" id="ARBA00023040"/>
    </source>
</evidence>
<dbReference type="GO" id="GO:0005886">
    <property type="term" value="C:plasma membrane"/>
    <property type="evidence" value="ECO:0007669"/>
    <property type="project" value="TreeGrafter"/>
</dbReference>
<feature type="non-terminal residue" evidence="11">
    <location>
        <position position="95"/>
    </location>
</feature>
<evidence type="ECO:0000259" key="10">
    <source>
        <dbReference type="PROSITE" id="PS50262"/>
    </source>
</evidence>
<dbReference type="PANTHER" id="PTHR24238">
    <property type="entry name" value="G-PROTEIN COUPLED RECEPTOR"/>
    <property type="match status" value="1"/>
</dbReference>
<dbReference type="GO" id="GO:0008188">
    <property type="term" value="F:neuropeptide receptor activity"/>
    <property type="evidence" value="ECO:0007669"/>
    <property type="project" value="TreeGrafter"/>
</dbReference>
<dbReference type="PANTHER" id="PTHR24238:SF46">
    <property type="entry name" value="GASTRIN_CHOLECYSTOKININ TYPE B RECEPTOR"/>
    <property type="match status" value="1"/>
</dbReference>
<accession>U4U510</accession>
<evidence type="ECO:0000313" key="12">
    <source>
        <dbReference type="Proteomes" id="UP000030742"/>
    </source>
</evidence>
<protein>
    <recommendedName>
        <fullName evidence="10">G-protein coupled receptors family 1 profile domain-containing protein</fullName>
    </recommendedName>
</protein>
<evidence type="ECO:0000256" key="1">
    <source>
        <dbReference type="ARBA" id="ARBA00004141"/>
    </source>
</evidence>
<name>U4U510_DENPD</name>
<comment type="similarity">
    <text evidence="2">Belongs to the G-protein coupled receptor 1 family.</text>
</comment>
<reference evidence="11 12" key="1">
    <citation type="journal article" date="2013" name="Genome Biol.">
        <title>Draft genome of the mountain pine beetle, Dendroctonus ponderosae Hopkins, a major forest pest.</title>
        <authorList>
            <person name="Keeling C.I."/>
            <person name="Yuen M.M."/>
            <person name="Liao N.Y."/>
            <person name="Docking T.R."/>
            <person name="Chan S.K."/>
            <person name="Taylor G.A."/>
            <person name="Palmquist D.L."/>
            <person name="Jackman S.D."/>
            <person name="Nguyen A."/>
            <person name="Li M."/>
            <person name="Henderson H."/>
            <person name="Janes J.K."/>
            <person name="Zhao Y."/>
            <person name="Pandoh P."/>
            <person name="Moore R."/>
            <person name="Sperling F.A."/>
            <person name="Huber D.P."/>
            <person name="Birol I."/>
            <person name="Jones S.J."/>
            <person name="Bohlmann J."/>
        </authorList>
    </citation>
    <scope>NUCLEOTIDE SEQUENCE</scope>
</reference>
<dbReference type="InterPro" id="IPR017452">
    <property type="entry name" value="GPCR_Rhodpsn_7TM"/>
</dbReference>
<evidence type="ECO:0000256" key="6">
    <source>
        <dbReference type="ARBA" id="ARBA00023136"/>
    </source>
</evidence>
<evidence type="ECO:0000256" key="3">
    <source>
        <dbReference type="ARBA" id="ARBA00022692"/>
    </source>
</evidence>
<keyword evidence="8" id="KW-0807">Transducer</keyword>
<comment type="subcellular location">
    <subcellularLocation>
        <location evidence="1">Membrane</location>
        <topology evidence="1">Multi-pass membrane protein</topology>
    </subcellularLocation>
</comment>
<gene>
    <name evidence="11" type="ORF">D910_05550</name>
</gene>